<protein>
    <submittedName>
        <fullName evidence="3">DUF4838 domain-containing protein</fullName>
    </submittedName>
</protein>
<dbReference type="PANTHER" id="PTHR31578:SF3">
    <property type="entry name" value="NEMATODE SPECIFIC PEPTIDE FAMILY"/>
    <property type="match status" value="1"/>
</dbReference>
<dbReference type="Pfam" id="PF12150">
    <property type="entry name" value="MFP2b"/>
    <property type="match status" value="2"/>
</dbReference>
<reference evidence="3" key="1">
    <citation type="submission" date="2016-06" db="UniProtKB">
        <authorList>
            <consortium name="WormBaseParasite"/>
        </authorList>
    </citation>
    <scope>IDENTIFICATION</scope>
</reference>
<sequence>MNEIIKILDLDVLIAVFVNLRTSEKKAAEDSWVEQVVGAPLISNPVQIPDQHNMYVARYDSDGFVYFGKAWNESGVVECEFACRENKLKGSDINNKIKILTYDGNHIVKGFFYEWVKFVKWLRHPNDEFRVPLRCGTSSGVIFWPEKTLGTLNIEKKTATFVYAEKIVSLAESELYDCLILMRNFRDRPPYCRCEECTKIDALEKETYSSDHLIMVNEWADYRVGDTFPKTKRLIKALDRPLNTLNGPQEQYVALWYHFGQAIMGRAWNENNKIAAAFVSRKMPFLSKVIGSLQLLVQIPPSAAGFDYSWQPYAEVAKIGAKEWNPVHIGFASPCVLVIDQEGHEYLGSADLKEEFATTVIKNEVFRLEGRGIYNFKVFIATVFITGFFDIKKHD</sequence>
<dbReference type="InterPro" id="IPR021010">
    <property type="entry name" value="Cytosolic_motility_protein"/>
</dbReference>
<gene>
    <name evidence="1" type="ORF">NOO_LOCUS8912</name>
</gene>
<dbReference type="SUPFAM" id="SSF141739">
    <property type="entry name" value="MFPT repeat-like"/>
    <property type="match status" value="2"/>
</dbReference>
<proteinExistence type="predicted"/>
<dbReference type="Proteomes" id="UP000271087">
    <property type="component" value="Unassembled WGS sequence"/>
</dbReference>
<dbReference type="AlphaFoldDB" id="A0A182ELC2"/>
<evidence type="ECO:0000313" key="2">
    <source>
        <dbReference type="Proteomes" id="UP000271087"/>
    </source>
</evidence>
<dbReference type="EMBL" id="UYRW01003996">
    <property type="protein sequence ID" value="VDM91954.1"/>
    <property type="molecule type" value="Genomic_DNA"/>
</dbReference>
<dbReference type="PANTHER" id="PTHR31578">
    <property type="entry name" value="PROTEIN CBG21223-RELATED"/>
    <property type="match status" value="1"/>
</dbReference>
<dbReference type="OrthoDB" id="5863054at2759"/>
<name>A0A182ELC2_ONCOC</name>
<evidence type="ECO:0000313" key="1">
    <source>
        <dbReference type="EMBL" id="VDM91954.1"/>
    </source>
</evidence>
<organism evidence="3">
    <name type="scientific">Onchocerca ochengi</name>
    <name type="common">Filarial nematode worm</name>
    <dbReference type="NCBI Taxonomy" id="42157"/>
    <lineage>
        <taxon>Eukaryota</taxon>
        <taxon>Metazoa</taxon>
        <taxon>Ecdysozoa</taxon>
        <taxon>Nematoda</taxon>
        <taxon>Chromadorea</taxon>
        <taxon>Rhabditida</taxon>
        <taxon>Spirurina</taxon>
        <taxon>Spiruromorpha</taxon>
        <taxon>Filarioidea</taxon>
        <taxon>Onchocercidae</taxon>
        <taxon>Onchocerca</taxon>
    </lineage>
</organism>
<evidence type="ECO:0000313" key="3">
    <source>
        <dbReference type="WBParaSite" id="nOo.2.0.1.t08912-RA"/>
    </source>
</evidence>
<keyword evidence="2" id="KW-1185">Reference proteome</keyword>
<accession>A0A182ELC2</accession>
<dbReference type="WBParaSite" id="nOo.2.0.1.t08912-RA">
    <property type="protein sequence ID" value="nOo.2.0.1.t08912-RA"/>
    <property type="gene ID" value="nOo.2.0.1.g08912"/>
</dbReference>
<reference evidence="1 2" key="2">
    <citation type="submission" date="2018-08" db="EMBL/GenBank/DDBJ databases">
        <authorList>
            <person name="Laetsch R D."/>
            <person name="Stevens L."/>
            <person name="Kumar S."/>
            <person name="Blaxter L. M."/>
        </authorList>
    </citation>
    <scope>NUCLEOTIDE SEQUENCE [LARGE SCALE GENOMIC DNA]</scope>
</reference>